<protein>
    <submittedName>
        <fullName evidence="1">Uncharacterized protein</fullName>
    </submittedName>
</protein>
<dbReference type="AlphaFoldDB" id="A0A2J6PIT0"/>
<keyword evidence="2" id="KW-1185">Reference proteome</keyword>
<evidence type="ECO:0000313" key="2">
    <source>
        <dbReference type="Proteomes" id="UP000235672"/>
    </source>
</evidence>
<dbReference type="Proteomes" id="UP000235672">
    <property type="component" value="Unassembled WGS sequence"/>
</dbReference>
<organism evidence="1 2">
    <name type="scientific">Hyaloscypha hepaticicola</name>
    <dbReference type="NCBI Taxonomy" id="2082293"/>
    <lineage>
        <taxon>Eukaryota</taxon>
        <taxon>Fungi</taxon>
        <taxon>Dikarya</taxon>
        <taxon>Ascomycota</taxon>
        <taxon>Pezizomycotina</taxon>
        <taxon>Leotiomycetes</taxon>
        <taxon>Helotiales</taxon>
        <taxon>Hyaloscyphaceae</taxon>
        <taxon>Hyaloscypha</taxon>
    </lineage>
</organism>
<proteinExistence type="predicted"/>
<dbReference type="EMBL" id="KZ613526">
    <property type="protein sequence ID" value="PMD13910.1"/>
    <property type="molecule type" value="Genomic_DNA"/>
</dbReference>
<evidence type="ECO:0000313" key="1">
    <source>
        <dbReference type="EMBL" id="PMD13910.1"/>
    </source>
</evidence>
<reference evidence="1 2" key="1">
    <citation type="submission" date="2016-05" db="EMBL/GenBank/DDBJ databases">
        <title>A degradative enzymes factory behind the ericoid mycorrhizal symbiosis.</title>
        <authorList>
            <consortium name="DOE Joint Genome Institute"/>
            <person name="Martino E."/>
            <person name="Morin E."/>
            <person name="Grelet G."/>
            <person name="Kuo A."/>
            <person name="Kohler A."/>
            <person name="Daghino S."/>
            <person name="Barry K."/>
            <person name="Choi C."/>
            <person name="Cichocki N."/>
            <person name="Clum A."/>
            <person name="Copeland A."/>
            <person name="Hainaut M."/>
            <person name="Haridas S."/>
            <person name="Labutti K."/>
            <person name="Lindquist E."/>
            <person name="Lipzen A."/>
            <person name="Khouja H.-R."/>
            <person name="Murat C."/>
            <person name="Ohm R."/>
            <person name="Olson A."/>
            <person name="Spatafora J."/>
            <person name="Veneault-Fourrey C."/>
            <person name="Henrissat B."/>
            <person name="Grigoriev I."/>
            <person name="Martin F."/>
            <person name="Perotto S."/>
        </authorList>
    </citation>
    <scope>NUCLEOTIDE SEQUENCE [LARGE SCALE GENOMIC DNA]</scope>
    <source>
        <strain evidence="1 2">UAMH 7357</strain>
    </source>
</reference>
<sequence length="135" mass="14988">MEPLYYIAKALKSRIVEEVGFALKVLSNFLVIFVQFAQRNPPQMANVLAPASYESKTVNMAVLCIARPRVEAGLYSHYHSLLWLGILMHFESAEHNKSSLKGSHLVKAGQLGQGNLLKQNDCGARKRIPVLGPEI</sequence>
<accession>A0A2J6PIT0</accession>
<gene>
    <name evidence="1" type="ORF">NA56DRAFT_711542</name>
</gene>
<name>A0A2J6PIT0_9HELO</name>